<feature type="region of interest" description="Disordered" evidence="1">
    <location>
        <begin position="150"/>
        <end position="172"/>
    </location>
</feature>
<sequence>MALEVNIQTNKDVSLWREYKDSEGNVLAEFKVRGIGYKPYQVALERANHQITSKGFDVKNATKEDKLYHELILEASACHLIEDWKGVVFVEENTGGELIKTEPSYDSENAVKLLGMGDVGVSIWLFIKSEAEKIQLEADAYKVEVVGKSQPSINTPVNTHVSRTTKKRKEKP</sequence>
<dbReference type="Proteomes" id="UP000013084">
    <property type="component" value="Unassembled WGS sequence"/>
</dbReference>
<reference evidence="2 3" key="1">
    <citation type="submission" date="2013-02" db="EMBL/GenBank/DDBJ databases">
        <title>The Genome Sequence of Acinetobacter sp. CIP 70.18.</title>
        <authorList>
            <consortium name="The Broad Institute Genome Sequencing Platform"/>
            <consortium name="The Broad Institute Genome Sequencing Center for Infectious Disease"/>
            <person name="Cerqueira G."/>
            <person name="Feldgarden M."/>
            <person name="Courvalin P."/>
            <person name="Perichon B."/>
            <person name="Grillot-Courvalin C."/>
            <person name="Clermont D."/>
            <person name="Rocha E."/>
            <person name="Yoon E.-J."/>
            <person name="Nemec A."/>
            <person name="Walker B."/>
            <person name="Young S.K."/>
            <person name="Zeng Q."/>
            <person name="Gargeya S."/>
            <person name="Fitzgerald M."/>
            <person name="Haas B."/>
            <person name="Abouelleil A."/>
            <person name="Alvarado L."/>
            <person name="Arachchi H.M."/>
            <person name="Berlin A.M."/>
            <person name="Chapman S.B."/>
            <person name="Dewar J."/>
            <person name="Goldberg J."/>
            <person name="Griggs A."/>
            <person name="Gujja S."/>
            <person name="Hansen M."/>
            <person name="Howarth C."/>
            <person name="Imamovic A."/>
            <person name="Larimer J."/>
            <person name="McCowan C."/>
            <person name="Murphy C."/>
            <person name="Neiman D."/>
            <person name="Pearson M."/>
            <person name="Priest M."/>
            <person name="Roberts A."/>
            <person name="Saif S."/>
            <person name="Shea T."/>
            <person name="Sisk P."/>
            <person name="Sykes S."/>
            <person name="Wortman J."/>
            <person name="Nusbaum C."/>
            <person name="Birren B."/>
        </authorList>
    </citation>
    <scope>NUCLEOTIDE SEQUENCE [LARGE SCALE GENOMIC DNA]</scope>
    <source>
        <strain evidence="2 3">CIP 70.18</strain>
    </source>
</reference>
<feature type="compositionally biased region" description="Basic residues" evidence="1">
    <location>
        <begin position="163"/>
        <end position="172"/>
    </location>
</feature>
<evidence type="ECO:0000313" key="2">
    <source>
        <dbReference type="EMBL" id="ENX58157.1"/>
    </source>
</evidence>
<name>N9T381_9GAMM</name>
<protein>
    <submittedName>
        <fullName evidence="2">Uncharacterized protein</fullName>
    </submittedName>
</protein>
<comment type="caution">
    <text evidence="2">The sequence shown here is derived from an EMBL/GenBank/DDBJ whole genome shotgun (WGS) entry which is preliminary data.</text>
</comment>
<gene>
    <name evidence="2" type="ORF">F902_02557</name>
</gene>
<dbReference type="PATRIC" id="fig|1217700.3.peg.2480"/>
<organism evidence="2 3">
    <name type="scientific">Acinetobacter higginsii</name>
    <dbReference type="NCBI Taxonomy" id="70347"/>
    <lineage>
        <taxon>Bacteria</taxon>
        <taxon>Pseudomonadati</taxon>
        <taxon>Pseudomonadota</taxon>
        <taxon>Gammaproteobacteria</taxon>
        <taxon>Moraxellales</taxon>
        <taxon>Moraxellaceae</taxon>
        <taxon>Acinetobacter</taxon>
    </lineage>
</organism>
<dbReference type="EMBL" id="APRN01000036">
    <property type="protein sequence ID" value="ENX58157.1"/>
    <property type="molecule type" value="Genomic_DNA"/>
</dbReference>
<dbReference type="RefSeq" id="WP_005203863.1">
    <property type="nucleotide sequence ID" value="NZ_KB850072.1"/>
</dbReference>
<evidence type="ECO:0000313" key="3">
    <source>
        <dbReference type="Proteomes" id="UP000013084"/>
    </source>
</evidence>
<keyword evidence="3" id="KW-1185">Reference proteome</keyword>
<dbReference type="AlphaFoldDB" id="N9T381"/>
<dbReference type="HOGENOM" id="CLU_1575086_0_0_6"/>
<proteinExistence type="predicted"/>
<feature type="compositionally biased region" description="Polar residues" evidence="1">
    <location>
        <begin position="150"/>
        <end position="162"/>
    </location>
</feature>
<evidence type="ECO:0000256" key="1">
    <source>
        <dbReference type="SAM" id="MobiDB-lite"/>
    </source>
</evidence>
<dbReference type="OrthoDB" id="6709052at2"/>
<accession>N9T381</accession>